<keyword evidence="2" id="KW-1185">Reference proteome</keyword>
<dbReference type="OrthoDB" id="10023262at2759"/>
<dbReference type="AlphaFoldDB" id="A0A397TX73"/>
<organism evidence="1 2">
    <name type="scientific">Gigaspora rosea</name>
    <dbReference type="NCBI Taxonomy" id="44941"/>
    <lineage>
        <taxon>Eukaryota</taxon>
        <taxon>Fungi</taxon>
        <taxon>Fungi incertae sedis</taxon>
        <taxon>Mucoromycota</taxon>
        <taxon>Glomeromycotina</taxon>
        <taxon>Glomeromycetes</taxon>
        <taxon>Diversisporales</taxon>
        <taxon>Gigasporaceae</taxon>
        <taxon>Gigaspora</taxon>
    </lineage>
</organism>
<evidence type="ECO:0000313" key="2">
    <source>
        <dbReference type="Proteomes" id="UP000266673"/>
    </source>
</evidence>
<dbReference type="Proteomes" id="UP000266673">
    <property type="component" value="Unassembled WGS sequence"/>
</dbReference>
<accession>A0A397TX73</accession>
<evidence type="ECO:0000313" key="1">
    <source>
        <dbReference type="EMBL" id="RIB02031.1"/>
    </source>
</evidence>
<gene>
    <name evidence="1" type="ORF">C2G38_2150184</name>
</gene>
<proteinExistence type="predicted"/>
<comment type="caution">
    <text evidence="1">The sequence shown here is derived from an EMBL/GenBank/DDBJ whole genome shotgun (WGS) entry which is preliminary data.</text>
</comment>
<reference evidence="1 2" key="1">
    <citation type="submission" date="2018-06" db="EMBL/GenBank/DDBJ databases">
        <title>Comparative genomics reveals the genomic features of Rhizophagus irregularis, R. cerebriforme, R. diaphanum and Gigaspora rosea, and their symbiotic lifestyle signature.</title>
        <authorList>
            <person name="Morin E."/>
            <person name="San Clemente H."/>
            <person name="Chen E.C.H."/>
            <person name="De La Providencia I."/>
            <person name="Hainaut M."/>
            <person name="Kuo A."/>
            <person name="Kohler A."/>
            <person name="Murat C."/>
            <person name="Tang N."/>
            <person name="Roy S."/>
            <person name="Loubradou J."/>
            <person name="Henrissat B."/>
            <person name="Grigoriev I.V."/>
            <person name="Corradi N."/>
            <person name="Roux C."/>
            <person name="Martin F.M."/>
        </authorList>
    </citation>
    <scope>NUCLEOTIDE SEQUENCE [LARGE SCALE GENOMIC DNA]</scope>
    <source>
        <strain evidence="1 2">DAOM 194757</strain>
    </source>
</reference>
<name>A0A397TX73_9GLOM</name>
<protein>
    <submittedName>
        <fullName evidence="1">Uncharacterized protein</fullName>
    </submittedName>
</protein>
<dbReference type="EMBL" id="QKWP01002849">
    <property type="protein sequence ID" value="RIB02031.1"/>
    <property type="molecule type" value="Genomic_DNA"/>
</dbReference>
<sequence length="571" mass="65490">MTKKIVLYLIDKSQLNYNNSKMPKISKRKAHIRKAIQASVDAQKVACHNKQIHEINQILTQMDNSELQLAYQIIVQSNSQRIVQSNSQSIIQSDSQSIVQSNSQSSNNQSIVQSNSQRIVQSNSQSIVRSNSQSIVQSTSQSTNNRLMLRQKLINIVEQLPDDQLKTAVHLFDTMRYSKGPNKGKLLSSFLQDKASNFIKASLYKPSQDPSLLIQSNKTLQKKTDQLEHSNTKKYFKVFFSGENLTLPTSHVSVVRWNQEISEIHINQILNKNNCSTFFTLGIVVDESTRGQQKIFVLCIIFWNSKTNLPDFQLLEMKDLASCTGKSVAQAIYDTFSHFKINFHQCFVCVSDNTNYMSGKSGGAITLFNKISEAKITRIPCGLHVAHIIMNNFEETAFGKLPNISGFSQKEHPANLLYLVWDLHNGYNKSDKDKPMGIRSDYIYKLYEERFQYYQTSKQTNLPPGRRAHQMAEFVTRTIMKLQNIIEDPYSFFEEELLESTYTLDNHQLNKLTLDIERGTQKALELYQKWLNCWLHLPLSICRLGGKYGQEFARSYAYVILKTPWISVPSL</sequence>